<keyword evidence="2" id="KW-1185">Reference proteome</keyword>
<organism evidence="1 2">
    <name type="scientific">Faecalibacter macacae</name>
    <dbReference type="NCBI Taxonomy" id="1859289"/>
    <lineage>
        <taxon>Bacteria</taxon>
        <taxon>Pseudomonadati</taxon>
        <taxon>Bacteroidota</taxon>
        <taxon>Flavobacteriia</taxon>
        <taxon>Flavobacteriales</taxon>
        <taxon>Weeksellaceae</taxon>
        <taxon>Faecalibacter</taxon>
    </lineage>
</organism>
<proteinExistence type="predicted"/>
<comment type="caution">
    <text evidence="1">The sequence shown here is derived from an EMBL/GenBank/DDBJ whole genome shotgun (WGS) entry which is preliminary data.</text>
</comment>
<sequence>MAESILYQKFQQIALLNIEEHYKDKFVYAIPEWAYLTTDPEIIGAVTIHGKEGVLITKKPVDFNVDFKNIISITEYIDFLNQKMNQDLPIIGYIVFFSYVLRVKKDKDYSKKLSQYQLDEIDKFNSNNNEFTISLFILNKDLKRVNDVVELE</sequence>
<evidence type="ECO:0000313" key="2">
    <source>
        <dbReference type="Proteomes" id="UP000275348"/>
    </source>
</evidence>
<dbReference type="AlphaFoldDB" id="A0A3L9M673"/>
<dbReference type="EMBL" id="RDOJ01000014">
    <property type="protein sequence ID" value="RLZ08322.1"/>
    <property type="molecule type" value="Genomic_DNA"/>
</dbReference>
<protein>
    <submittedName>
        <fullName evidence="1">Uncharacterized protein</fullName>
    </submittedName>
</protein>
<dbReference type="OrthoDB" id="1249250at2"/>
<name>A0A3L9M673_9FLAO</name>
<dbReference type="Proteomes" id="UP000275348">
    <property type="component" value="Unassembled WGS sequence"/>
</dbReference>
<evidence type="ECO:0000313" key="1">
    <source>
        <dbReference type="EMBL" id="RLZ08322.1"/>
    </source>
</evidence>
<dbReference type="RefSeq" id="WP_121935131.1">
    <property type="nucleotide sequence ID" value="NZ_RDOJ01000014.1"/>
</dbReference>
<accession>A0A3L9M673</accession>
<reference evidence="1 2" key="1">
    <citation type="submission" date="2018-10" db="EMBL/GenBank/DDBJ databases">
        <authorList>
            <person name="Chen X."/>
        </authorList>
    </citation>
    <scope>NUCLEOTIDE SEQUENCE [LARGE SCALE GENOMIC DNA]</scope>
    <source>
        <strain evidence="1 2">YIM 102668</strain>
    </source>
</reference>
<gene>
    <name evidence="1" type="ORF">EAH69_10330</name>
</gene>